<proteinExistence type="predicted"/>
<protein>
    <recommendedName>
        <fullName evidence="4">Porin family protein</fullName>
    </recommendedName>
</protein>
<name>A0A556MTU2_9SPHI</name>
<keyword evidence="3" id="KW-1185">Reference proteome</keyword>
<evidence type="ECO:0000313" key="2">
    <source>
        <dbReference type="EMBL" id="TSJ43323.1"/>
    </source>
</evidence>
<comment type="caution">
    <text evidence="2">The sequence shown here is derived from an EMBL/GenBank/DDBJ whole genome shotgun (WGS) entry which is preliminary data.</text>
</comment>
<evidence type="ECO:0000313" key="3">
    <source>
        <dbReference type="Proteomes" id="UP000318733"/>
    </source>
</evidence>
<dbReference type="EMBL" id="VLPK01000001">
    <property type="protein sequence ID" value="TSJ43323.1"/>
    <property type="molecule type" value="Genomic_DNA"/>
</dbReference>
<evidence type="ECO:0000256" key="1">
    <source>
        <dbReference type="SAM" id="SignalP"/>
    </source>
</evidence>
<feature type="chain" id="PRO_5022043177" description="Porin family protein" evidence="1">
    <location>
        <begin position="20"/>
        <end position="241"/>
    </location>
</feature>
<dbReference type="Proteomes" id="UP000318733">
    <property type="component" value="Unassembled WGS sequence"/>
</dbReference>
<dbReference type="RefSeq" id="WP_144246888.1">
    <property type="nucleotide sequence ID" value="NZ_VLPK01000001.1"/>
</dbReference>
<dbReference type="AlphaFoldDB" id="A0A556MTU2"/>
<sequence length="241" mass="27002">MRKALLLFILVFSGLISRAQDSYNYTPYGVGFFGSFNTPYDDLKKANNGITVNATGYYNASPYTSLGLELQAGGLSGGSIVTDPNRREYNNHYIALALHVDFALGEIIDYSRSDFLDAVKDFYIGSGVGVINNNMAFIQRTNLLPTGYPVGGYVFPGKNSSLNFMVPLRFGYEFKIYNEWAEPYLGIQIGYIHNYTFGEGLDGYADPPSKFRNDSPDQYRQIFIGVKYNFGNPTSYIKRIN</sequence>
<gene>
    <name evidence="2" type="ORF">FO440_03780</name>
</gene>
<dbReference type="OrthoDB" id="648040at2"/>
<keyword evidence="1" id="KW-0732">Signal</keyword>
<evidence type="ECO:0008006" key="4">
    <source>
        <dbReference type="Google" id="ProtNLM"/>
    </source>
</evidence>
<accession>A0A556MTU2</accession>
<reference evidence="2 3" key="1">
    <citation type="submission" date="2019-07" db="EMBL/GenBank/DDBJ databases">
        <authorList>
            <person name="Huq M.A."/>
        </authorList>
    </citation>
    <scope>NUCLEOTIDE SEQUENCE [LARGE SCALE GENOMIC DNA]</scope>
    <source>
        <strain evidence="2 3">MAH-19</strain>
    </source>
</reference>
<feature type="signal peptide" evidence="1">
    <location>
        <begin position="1"/>
        <end position="19"/>
    </location>
</feature>
<organism evidence="2 3">
    <name type="scientific">Mucilaginibacter corticis</name>
    <dbReference type="NCBI Taxonomy" id="2597670"/>
    <lineage>
        <taxon>Bacteria</taxon>
        <taxon>Pseudomonadati</taxon>
        <taxon>Bacteroidota</taxon>
        <taxon>Sphingobacteriia</taxon>
        <taxon>Sphingobacteriales</taxon>
        <taxon>Sphingobacteriaceae</taxon>
        <taxon>Mucilaginibacter</taxon>
    </lineage>
</organism>